<evidence type="ECO:0000256" key="4">
    <source>
        <dbReference type="ARBA" id="ARBA00023288"/>
    </source>
</evidence>
<evidence type="ECO:0000313" key="5">
    <source>
        <dbReference type="EMBL" id="EGG14119.1"/>
    </source>
</evidence>
<keyword evidence="6" id="KW-1185">Reference proteome</keyword>
<evidence type="ECO:0000313" key="6">
    <source>
        <dbReference type="Proteomes" id="UP000007797"/>
    </source>
</evidence>
<dbReference type="CDD" id="cd00154">
    <property type="entry name" value="Rab"/>
    <property type="match status" value="1"/>
</dbReference>
<accession>F4QEK8</accession>
<dbReference type="STRING" id="1054147.F4QEK8"/>
<evidence type="ECO:0000256" key="1">
    <source>
        <dbReference type="ARBA" id="ARBA00006270"/>
    </source>
</evidence>
<dbReference type="Pfam" id="PF00071">
    <property type="entry name" value="Ras"/>
    <property type="match status" value="1"/>
</dbReference>
<dbReference type="RefSeq" id="XP_004350827.1">
    <property type="nucleotide sequence ID" value="XM_004350776.1"/>
</dbReference>
<keyword evidence="2" id="KW-0547">Nucleotide-binding</keyword>
<dbReference type="OMA" id="YFEISAF"/>
<dbReference type="AlphaFoldDB" id="F4QEK8"/>
<comment type="similarity">
    <text evidence="1">Belongs to the small GTPase superfamily. Rab family.</text>
</comment>
<name>F4QEK8_CACFS</name>
<dbReference type="Gene3D" id="3.40.50.300">
    <property type="entry name" value="P-loop containing nucleotide triphosphate hydrolases"/>
    <property type="match status" value="1"/>
</dbReference>
<evidence type="ECO:0008006" key="7">
    <source>
        <dbReference type="Google" id="ProtNLM"/>
    </source>
</evidence>
<dbReference type="EMBL" id="GL883029">
    <property type="protein sequence ID" value="EGG14119.1"/>
    <property type="molecule type" value="Genomic_DNA"/>
</dbReference>
<dbReference type="SMART" id="SM00173">
    <property type="entry name" value="RAS"/>
    <property type="match status" value="1"/>
</dbReference>
<reference evidence="6" key="1">
    <citation type="journal article" date="2011" name="Genome Res.">
        <title>Phylogeny-wide analysis of social amoeba genomes highlights ancient origins for complex intercellular communication.</title>
        <authorList>
            <person name="Heidel A.J."/>
            <person name="Lawal H.M."/>
            <person name="Felder M."/>
            <person name="Schilde C."/>
            <person name="Helps N.R."/>
            <person name="Tunggal B."/>
            <person name="Rivero F."/>
            <person name="John U."/>
            <person name="Schleicher M."/>
            <person name="Eichinger L."/>
            <person name="Platzer M."/>
            <person name="Noegel A.A."/>
            <person name="Schaap P."/>
            <person name="Gloeckner G."/>
        </authorList>
    </citation>
    <scope>NUCLEOTIDE SEQUENCE [LARGE SCALE GENOMIC DNA]</scope>
    <source>
        <strain evidence="6">SH3</strain>
    </source>
</reference>
<dbReference type="PROSITE" id="PS51419">
    <property type="entry name" value="RAB"/>
    <property type="match status" value="1"/>
</dbReference>
<dbReference type="KEGG" id="dfa:DFA_11883"/>
<dbReference type="GO" id="GO:0005525">
    <property type="term" value="F:GTP binding"/>
    <property type="evidence" value="ECO:0007669"/>
    <property type="project" value="UniProtKB-KW"/>
</dbReference>
<dbReference type="OrthoDB" id="10002389at2759"/>
<sequence length="227" mass="25801">MVCVDCTLSTKQIDRIRTNQNNQHFGGIDGCKSSFKDRSMFKLILLGDLDAGKSTLEKRLSGQPVDRIDYTSIFSQFQLVLNNNSQQQKTIAVWDTAGQEKFNSIPPSYYRGADFVLLVYNIVGSSKSLMSSLSIWFDSIHKYQSQETDPPNIIIIGNKLDLVNSEQGKERSITFEQAQSFANERGCQYFEISAFKGDNCQSINDYMIDYIQQKIIIEEEREEGLGK</sequence>
<keyword evidence="3" id="KW-0342">GTP-binding</keyword>
<dbReference type="SMART" id="SM00174">
    <property type="entry name" value="RHO"/>
    <property type="match status" value="1"/>
</dbReference>
<organism evidence="5 6">
    <name type="scientific">Cavenderia fasciculata</name>
    <name type="common">Slime mold</name>
    <name type="synonym">Dictyostelium fasciculatum</name>
    <dbReference type="NCBI Taxonomy" id="261658"/>
    <lineage>
        <taxon>Eukaryota</taxon>
        <taxon>Amoebozoa</taxon>
        <taxon>Evosea</taxon>
        <taxon>Eumycetozoa</taxon>
        <taxon>Dictyostelia</taxon>
        <taxon>Acytosteliales</taxon>
        <taxon>Cavenderiaceae</taxon>
        <taxon>Cavenderia</taxon>
    </lineage>
</organism>
<dbReference type="SMART" id="SM00175">
    <property type="entry name" value="RAB"/>
    <property type="match status" value="1"/>
</dbReference>
<dbReference type="Proteomes" id="UP000007797">
    <property type="component" value="Unassembled WGS sequence"/>
</dbReference>
<dbReference type="InterPro" id="IPR027417">
    <property type="entry name" value="P-loop_NTPase"/>
</dbReference>
<dbReference type="InterPro" id="IPR005225">
    <property type="entry name" value="Small_GTP-bd"/>
</dbReference>
<dbReference type="GeneID" id="14865591"/>
<dbReference type="FunFam" id="3.40.50.300:FF:001447">
    <property type="entry name" value="Ras-related protein Rab-1B"/>
    <property type="match status" value="1"/>
</dbReference>
<keyword evidence="4" id="KW-0449">Lipoprotein</keyword>
<dbReference type="PRINTS" id="PR00449">
    <property type="entry name" value="RASTRNSFRMNG"/>
</dbReference>
<dbReference type="PANTHER" id="PTHR47977">
    <property type="entry name" value="RAS-RELATED PROTEIN RAB"/>
    <property type="match status" value="1"/>
</dbReference>
<dbReference type="NCBIfam" id="TIGR00231">
    <property type="entry name" value="small_GTP"/>
    <property type="match status" value="1"/>
</dbReference>
<dbReference type="SUPFAM" id="SSF52540">
    <property type="entry name" value="P-loop containing nucleoside triphosphate hydrolases"/>
    <property type="match status" value="1"/>
</dbReference>
<dbReference type="InterPro" id="IPR050227">
    <property type="entry name" value="Rab"/>
</dbReference>
<evidence type="ECO:0000256" key="2">
    <source>
        <dbReference type="ARBA" id="ARBA00022741"/>
    </source>
</evidence>
<dbReference type="GO" id="GO:0003924">
    <property type="term" value="F:GTPase activity"/>
    <property type="evidence" value="ECO:0007669"/>
    <property type="project" value="InterPro"/>
</dbReference>
<gene>
    <name evidence="5" type="ORF">DFA_11883</name>
</gene>
<dbReference type="InterPro" id="IPR001806">
    <property type="entry name" value="Small_GTPase"/>
</dbReference>
<evidence type="ECO:0000256" key="3">
    <source>
        <dbReference type="ARBA" id="ARBA00023134"/>
    </source>
</evidence>
<protein>
    <recommendedName>
        <fullName evidence="7">Rab GTPase</fullName>
    </recommendedName>
</protein>
<proteinExistence type="inferred from homology"/>